<evidence type="ECO:0000259" key="3">
    <source>
        <dbReference type="PROSITE" id="PS50110"/>
    </source>
</evidence>
<dbReference type="Gene3D" id="3.40.50.2300">
    <property type="match status" value="1"/>
</dbReference>
<dbReference type="PANTHER" id="PTHR44591">
    <property type="entry name" value="STRESS RESPONSE REGULATOR PROTEIN 1"/>
    <property type="match status" value="1"/>
</dbReference>
<feature type="domain" description="Response regulatory" evidence="3">
    <location>
        <begin position="3"/>
        <end position="120"/>
    </location>
</feature>
<reference evidence="4 5" key="1">
    <citation type="submission" date="2015-09" db="EMBL/GenBank/DDBJ databases">
        <authorList>
            <consortium name="Swine Surveillance"/>
        </authorList>
    </citation>
    <scope>NUCLEOTIDE SEQUENCE [LARGE SCALE GENOMIC DNA]</scope>
    <source>
        <strain evidence="4 5">CECT 8383</strain>
    </source>
</reference>
<dbReference type="InterPro" id="IPR001789">
    <property type="entry name" value="Sig_transdc_resp-reg_receiver"/>
</dbReference>
<dbReference type="GO" id="GO:0000160">
    <property type="term" value="P:phosphorelay signal transduction system"/>
    <property type="evidence" value="ECO:0007669"/>
    <property type="project" value="InterPro"/>
</dbReference>
<evidence type="ECO:0000256" key="1">
    <source>
        <dbReference type="ARBA" id="ARBA00022553"/>
    </source>
</evidence>
<feature type="modified residue" description="4-aspartylphosphate" evidence="2">
    <location>
        <position position="52"/>
    </location>
</feature>
<protein>
    <submittedName>
        <fullName evidence="4">Transcriptional regulatory protein YycF</fullName>
    </submittedName>
</protein>
<dbReference type="InterPro" id="IPR050595">
    <property type="entry name" value="Bact_response_regulator"/>
</dbReference>
<evidence type="ECO:0000256" key="2">
    <source>
        <dbReference type="PROSITE-ProRule" id="PRU00169"/>
    </source>
</evidence>
<gene>
    <name evidence="4" type="primary">yycF_1</name>
    <name evidence="4" type="ORF">TM5383_00547</name>
</gene>
<dbReference type="CDD" id="cd00156">
    <property type="entry name" value="REC"/>
    <property type="match status" value="1"/>
</dbReference>
<name>A0A0P1H071_9RHOB</name>
<dbReference type="PANTHER" id="PTHR44591:SF23">
    <property type="entry name" value="CHEY SUBFAMILY"/>
    <property type="match status" value="1"/>
</dbReference>
<keyword evidence="1 2" id="KW-0597">Phosphoprotein</keyword>
<proteinExistence type="predicted"/>
<dbReference type="SMART" id="SM00448">
    <property type="entry name" value="REC"/>
    <property type="match status" value="1"/>
</dbReference>
<dbReference type="PROSITE" id="PS50110">
    <property type="entry name" value="RESPONSE_REGULATORY"/>
    <property type="match status" value="1"/>
</dbReference>
<dbReference type="InterPro" id="IPR011006">
    <property type="entry name" value="CheY-like_superfamily"/>
</dbReference>
<dbReference type="OrthoDB" id="9800897at2"/>
<evidence type="ECO:0000313" key="5">
    <source>
        <dbReference type="Proteomes" id="UP000051681"/>
    </source>
</evidence>
<organism evidence="4 5">
    <name type="scientific">Thalassovita mediterranea</name>
    <dbReference type="NCBI Taxonomy" id="340021"/>
    <lineage>
        <taxon>Bacteria</taxon>
        <taxon>Pseudomonadati</taxon>
        <taxon>Pseudomonadota</taxon>
        <taxon>Alphaproteobacteria</taxon>
        <taxon>Rhodobacterales</taxon>
        <taxon>Roseobacteraceae</taxon>
        <taxon>Thalassovita</taxon>
    </lineage>
</organism>
<dbReference type="STRING" id="340021.TM5383_00547"/>
<dbReference type="AlphaFoldDB" id="A0A0P1H071"/>
<dbReference type="Proteomes" id="UP000051681">
    <property type="component" value="Unassembled WGS sequence"/>
</dbReference>
<accession>A0A0P1H071</accession>
<dbReference type="SUPFAM" id="SSF52172">
    <property type="entry name" value="CheY-like"/>
    <property type="match status" value="1"/>
</dbReference>
<dbReference type="EMBL" id="CYSF01000003">
    <property type="protein sequence ID" value="CUH83360.1"/>
    <property type="molecule type" value="Genomic_DNA"/>
</dbReference>
<evidence type="ECO:0000313" key="4">
    <source>
        <dbReference type="EMBL" id="CUH83360.1"/>
    </source>
</evidence>
<dbReference type="RefSeq" id="WP_058317518.1">
    <property type="nucleotide sequence ID" value="NZ_CYSF01000003.1"/>
</dbReference>
<sequence>MAHILLIEDDPAVRDTFEIILNADGHNVTTAVDGRQGLALLRSTDVDLVLTDIIMPNCDGVEVIRELRKHADAPPVIAISGGARTSAANYLEVAKLLGAQQILSKPIGAMELLRSVADVLAAQPVK</sequence>
<dbReference type="Pfam" id="PF00072">
    <property type="entry name" value="Response_reg"/>
    <property type="match status" value="1"/>
</dbReference>
<keyword evidence="5" id="KW-1185">Reference proteome</keyword>